<dbReference type="PIRSF" id="PIRSF005713">
    <property type="entry name" value="P2X_purinoceptor"/>
    <property type="match status" value="1"/>
</dbReference>
<feature type="binding site" evidence="10">
    <location>
        <position position="195"/>
    </location>
    <ligand>
        <name>ATP</name>
        <dbReference type="ChEBI" id="CHEBI:30616"/>
        <note>ligand shared between two neighboring subunits of the homotrimer</note>
    </ligand>
</feature>
<evidence type="ECO:0000256" key="10">
    <source>
        <dbReference type="PIRSR" id="PIRSR005713-1"/>
    </source>
</evidence>
<evidence type="ECO:0000256" key="7">
    <source>
        <dbReference type="ARBA" id="ARBA00023136"/>
    </source>
</evidence>
<comment type="caution">
    <text evidence="14">The sequence shown here is derived from an EMBL/GenBank/DDBJ whole genome shotgun (WGS) entry which is preliminary data.</text>
</comment>
<keyword evidence="5 13" id="KW-1133">Transmembrane helix</keyword>
<dbReference type="GO" id="GO:0015267">
    <property type="term" value="F:channel activity"/>
    <property type="evidence" value="ECO:0007669"/>
    <property type="project" value="UniProtKB-ARBA"/>
</dbReference>
<dbReference type="EMBL" id="JACVVK020000260">
    <property type="protein sequence ID" value="KAK7481559.1"/>
    <property type="molecule type" value="Genomic_DNA"/>
</dbReference>
<evidence type="ECO:0000256" key="11">
    <source>
        <dbReference type="PIRSR" id="PIRSR005713-2"/>
    </source>
</evidence>
<feature type="disulfide bond" evidence="11">
    <location>
        <begin position="131"/>
        <end position="154"/>
    </location>
</feature>
<feature type="glycosylation site" description="N-linked (GlcNAc...) asparagine" evidence="12">
    <location>
        <position position="193"/>
    </location>
</feature>
<dbReference type="GO" id="GO:0034220">
    <property type="term" value="P:monoatomic ion transmembrane transport"/>
    <property type="evidence" value="ECO:0007669"/>
    <property type="project" value="UniProtKB-KW"/>
</dbReference>
<keyword evidence="3" id="KW-0813">Transport</keyword>
<protein>
    <recommendedName>
        <fullName evidence="16">Purinergic receptor</fullName>
    </recommendedName>
</protein>
<evidence type="ECO:0000256" key="6">
    <source>
        <dbReference type="ARBA" id="ARBA00023065"/>
    </source>
</evidence>
<comment type="subcellular location">
    <subcellularLocation>
        <location evidence="1">Endomembrane system</location>
    </subcellularLocation>
</comment>
<dbReference type="PANTHER" id="PTHR10125">
    <property type="entry name" value="P2X PURINOCEPTOR"/>
    <property type="match status" value="1"/>
</dbReference>
<keyword evidence="7 13" id="KW-0472">Membrane</keyword>
<feature type="transmembrane region" description="Helical" evidence="13">
    <location>
        <begin position="32"/>
        <end position="52"/>
    </location>
</feature>
<sequence length="493" mass="55100">MALPKVVNSAFGVFFEYDTPRIVHIRSKKVGVINRFLQLVIIGYVIGFAIVYKKGYQEFDNVKGAVTSKLKGVVYTNFSQPGLDGRIWDVGDYVIPPLENSAFFVMTNVLVTPDQTQSTCEEDPTIEDALCETDADCPPGVPIIAGNGVRTGTCVNSTRNETLKVCEIEAWCPVERDDSTSRTPDPALLGSQNFTVFIKNNIEFPKFDVRRRNLPDNVNDAYLSRCHYNPHHDKDRYCPIFTLGTITSEAGHLFDAMAAEVLYYECGLRNIIGFDNDSQLSTCRFNASDPVNKFCPIFILDDIVNLAGHTYDGIATLGGVIQMLITWDCNLDNDVEDCLPEYSFRRLDRGDYKLSRGFNFRYADHYKLGNTSARTLYKAFGIRFVITLQGQAGKFSIFPLFTNIGAGVALLSIATVVCDVIVLYILKARHFYRDNKYLDVKGDDAYEHGVMQDQPLLPILTSFTVCLLCFAVISLWVCTVGALESCALCLGLW</sequence>
<evidence type="ECO:0000256" key="8">
    <source>
        <dbReference type="ARBA" id="ARBA00023286"/>
    </source>
</evidence>
<evidence type="ECO:0000313" key="15">
    <source>
        <dbReference type="Proteomes" id="UP001519460"/>
    </source>
</evidence>
<dbReference type="GO" id="GO:0007165">
    <property type="term" value="P:signal transduction"/>
    <property type="evidence" value="ECO:0007669"/>
    <property type="project" value="UniProtKB-ARBA"/>
</dbReference>
<dbReference type="InterPro" id="IPR059116">
    <property type="entry name" value="P2X_receptor"/>
</dbReference>
<gene>
    <name evidence="14" type="ORF">BaRGS_00027208</name>
</gene>
<dbReference type="AlphaFoldDB" id="A0ABD0K3D1"/>
<evidence type="ECO:0000256" key="1">
    <source>
        <dbReference type="ARBA" id="ARBA00004308"/>
    </source>
</evidence>
<feature type="binding site" evidence="10">
    <location>
        <position position="378"/>
    </location>
    <ligand>
        <name>ATP</name>
        <dbReference type="ChEBI" id="CHEBI:30616"/>
        <note>ligand shared between two neighboring subunits of the homotrimer</note>
    </ligand>
</feature>
<proteinExistence type="inferred from homology"/>
<name>A0ABD0K3D1_9CAEN</name>
<evidence type="ECO:0000256" key="12">
    <source>
        <dbReference type="PIRSR" id="PIRSR005713-3"/>
    </source>
</evidence>
<keyword evidence="9" id="KW-0407">Ion channel</keyword>
<organism evidence="14 15">
    <name type="scientific">Batillaria attramentaria</name>
    <dbReference type="NCBI Taxonomy" id="370345"/>
    <lineage>
        <taxon>Eukaryota</taxon>
        <taxon>Metazoa</taxon>
        <taxon>Spiralia</taxon>
        <taxon>Lophotrochozoa</taxon>
        <taxon>Mollusca</taxon>
        <taxon>Gastropoda</taxon>
        <taxon>Caenogastropoda</taxon>
        <taxon>Sorbeoconcha</taxon>
        <taxon>Cerithioidea</taxon>
        <taxon>Batillariidae</taxon>
        <taxon>Batillaria</taxon>
    </lineage>
</organism>
<dbReference type="PANTHER" id="PTHR10125:SF31">
    <property type="entry name" value="P2X RECEPTOR E"/>
    <property type="match status" value="1"/>
</dbReference>
<keyword evidence="8" id="KW-1071">Ligand-gated ion channel</keyword>
<evidence type="ECO:0000313" key="14">
    <source>
        <dbReference type="EMBL" id="KAK7481559.1"/>
    </source>
</evidence>
<evidence type="ECO:0000256" key="13">
    <source>
        <dbReference type="SAM" id="Phobius"/>
    </source>
</evidence>
<reference evidence="14 15" key="1">
    <citation type="journal article" date="2023" name="Sci. Data">
        <title>Genome assembly of the Korean intertidal mud-creeper Batillaria attramentaria.</title>
        <authorList>
            <person name="Patra A.K."/>
            <person name="Ho P.T."/>
            <person name="Jun S."/>
            <person name="Lee S.J."/>
            <person name="Kim Y."/>
            <person name="Won Y.J."/>
        </authorList>
    </citation>
    <scope>NUCLEOTIDE SEQUENCE [LARGE SCALE GENOMIC DNA]</scope>
    <source>
        <strain evidence="14">Wonlab-2016</strain>
    </source>
</reference>
<dbReference type="GO" id="GO:0012505">
    <property type="term" value="C:endomembrane system"/>
    <property type="evidence" value="ECO:0007669"/>
    <property type="project" value="UniProtKB-SubCell"/>
</dbReference>
<evidence type="ECO:0000256" key="4">
    <source>
        <dbReference type="ARBA" id="ARBA00022692"/>
    </source>
</evidence>
<comment type="similarity">
    <text evidence="2">Belongs to the P2X receptor family.</text>
</comment>
<dbReference type="Gene3D" id="2.60.490.10">
    <property type="entry name" value="atp-gated p2x4 ion channel domain"/>
    <property type="match status" value="2"/>
</dbReference>
<feature type="disulfide bond" evidence="11">
    <location>
        <begin position="137"/>
        <end position="166"/>
    </location>
</feature>
<feature type="binding site" evidence="10">
    <location>
        <begin position="69"/>
        <end position="71"/>
    </location>
    <ligand>
        <name>ATP</name>
        <dbReference type="ChEBI" id="CHEBI:30616"/>
        <note>ligand shared between two neighboring subunits of the homotrimer</note>
    </ligand>
</feature>
<evidence type="ECO:0000256" key="2">
    <source>
        <dbReference type="ARBA" id="ARBA00009848"/>
    </source>
</evidence>
<keyword evidence="6" id="KW-0406">Ion transport</keyword>
<accession>A0ABD0K3D1</accession>
<feature type="disulfide bond" evidence="11">
    <location>
        <begin position="329"/>
        <end position="338"/>
    </location>
</feature>
<dbReference type="Proteomes" id="UP001519460">
    <property type="component" value="Unassembled WGS sequence"/>
</dbReference>
<feature type="transmembrane region" description="Helical" evidence="13">
    <location>
        <begin position="404"/>
        <end position="426"/>
    </location>
</feature>
<keyword evidence="15" id="KW-1185">Reference proteome</keyword>
<evidence type="ECO:0000256" key="5">
    <source>
        <dbReference type="ARBA" id="ARBA00022989"/>
    </source>
</evidence>
<dbReference type="InterPro" id="IPR001429">
    <property type="entry name" value="P2X_purnocptor"/>
</dbReference>
<keyword evidence="10" id="KW-0067">ATP-binding</keyword>
<feature type="transmembrane region" description="Helical" evidence="13">
    <location>
        <begin position="456"/>
        <end position="477"/>
    </location>
</feature>
<keyword evidence="11" id="KW-1015">Disulfide bond</keyword>
<dbReference type="Pfam" id="PF00864">
    <property type="entry name" value="P2X_receptor"/>
    <property type="match status" value="2"/>
</dbReference>
<feature type="binding site" evidence="10">
    <location>
        <begin position="359"/>
        <end position="361"/>
    </location>
    <ligand>
        <name>ATP</name>
        <dbReference type="ChEBI" id="CHEBI:30616"/>
        <note>ligand shared between two neighboring subunits of the homotrimer</note>
    </ligand>
</feature>
<keyword evidence="10" id="KW-0547">Nucleotide-binding</keyword>
<dbReference type="InterPro" id="IPR027309">
    <property type="entry name" value="P2X_extracellular_dom_sf"/>
</dbReference>
<feature type="disulfide bond" evidence="11">
    <location>
        <begin position="226"/>
        <end position="238"/>
    </location>
</feature>
<keyword evidence="4 13" id="KW-0812">Transmembrane</keyword>
<evidence type="ECO:0000256" key="9">
    <source>
        <dbReference type="ARBA" id="ARBA00023303"/>
    </source>
</evidence>
<evidence type="ECO:0000256" key="3">
    <source>
        <dbReference type="ARBA" id="ARBA00022448"/>
    </source>
</evidence>
<evidence type="ECO:0008006" key="16">
    <source>
        <dbReference type="Google" id="ProtNLM"/>
    </source>
</evidence>
<feature type="disulfide bond" evidence="11">
    <location>
        <begin position="120"/>
        <end position="172"/>
    </location>
</feature>